<gene>
    <name evidence="1" type="ORF">V5799_001485</name>
</gene>
<dbReference type="AlphaFoldDB" id="A0AAQ4D023"/>
<organism evidence="1 2">
    <name type="scientific">Amblyomma americanum</name>
    <name type="common">Lone star tick</name>
    <dbReference type="NCBI Taxonomy" id="6943"/>
    <lineage>
        <taxon>Eukaryota</taxon>
        <taxon>Metazoa</taxon>
        <taxon>Ecdysozoa</taxon>
        <taxon>Arthropoda</taxon>
        <taxon>Chelicerata</taxon>
        <taxon>Arachnida</taxon>
        <taxon>Acari</taxon>
        <taxon>Parasitiformes</taxon>
        <taxon>Ixodida</taxon>
        <taxon>Ixodoidea</taxon>
        <taxon>Ixodidae</taxon>
        <taxon>Amblyomminae</taxon>
        <taxon>Amblyomma</taxon>
    </lineage>
</organism>
<evidence type="ECO:0000313" key="2">
    <source>
        <dbReference type="Proteomes" id="UP001321473"/>
    </source>
</evidence>
<dbReference type="Proteomes" id="UP001321473">
    <property type="component" value="Unassembled WGS sequence"/>
</dbReference>
<evidence type="ECO:0000313" key="1">
    <source>
        <dbReference type="EMBL" id="KAK8755813.1"/>
    </source>
</evidence>
<dbReference type="InterPro" id="IPR013083">
    <property type="entry name" value="Znf_RING/FYVE/PHD"/>
</dbReference>
<accession>A0AAQ4D023</accession>
<dbReference type="Gene3D" id="3.30.40.10">
    <property type="entry name" value="Zinc/RING finger domain, C3HC4 (zinc finger)"/>
    <property type="match status" value="1"/>
</dbReference>
<proteinExistence type="predicted"/>
<reference evidence="1 2" key="1">
    <citation type="journal article" date="2023" name="Arcadia Sci">
        <title>De novo assembly of a long-read Amblyomma americanum tick genome.</title>
        <authorList>
            <person name="Chou S."/>
            <person name="Poskanzer K.E."/>
            <person name="Rollins M."/>
            <person name="Thuy-Boun P.S."/>
        </authorList>
    </citation>
    <scope>NUCLEOTIDE SEQUENCE [LARGE SCALE GENOMIC DNA]</scope>
    <source>
        <strain evidence="1">F_SG_1</strain>
        <tissue evidence="1">Salivary glands</tissue>
    </source>
</reference>
<protein>
    <submittedName>
        <fullName evidence="1">Uncharacterized protein</fullName>
    </submittedName>
</protein>
<dbReference type="SUPFAM" id="SSF49599">
    <property type="entry name" value="TRAF domain-like"/>
    <property type="match status" value="1"/>
</dbReference>
<dbReference type="EMBL" id="JARKHS020036595">
    <property type="protein sequence ID" value="KAK8755813.1"/>
    <property type="molecule type" value="Genomic_DNA"/>
</dbReference>
<dbReference type="SUPFAM" id="SSF57850">
    <property type="entry name" value="RING/U-box"/>
    <property type="match status" value="1"/>
</dbReference>
<sequence>MVRVVGSGWRPTRFVEAVPPHRVCNLCRILPESNVLLPCHHVLCDSCHAGCQVRENGGVCALDGIPFSLQECRKNQLPTSTAETVGAHCWNEVQGCGFVGKLGDMLRHYEQDCAFHAVLCPRCGNWVRRCNMPNHYAAGCPPAGPAARASEPPSRPTVVDVTSVLRQFMTHVKAQDQMLPSLQSTLNTLHEKAGIHSARLEQVAGDVRESEQRLKHDLARTAEHLATKIARDVKVHQRDSNQTKNVGNVDATVGDGNDTKLSTCWRAEKRHILHKLELAADDSMSCLRDIRHCMTRLLHGRQLADDPGCEALAGVHYMSTWVGGKDSALYRLCVTGAESLLTSSAVYPGLFSSAKVWYSRSAYFVAVLGTTKWEDKLDLYFRNLQPNARTVVYRRLTEIGGCLSSHSSLTAVSSVSQRSRKNEAMAE</sequence>
<name>A0AAQ4D023_AMBAM</name>
<comment type="caution">
    <text evidence="1">The sequence shown here is derived from an EMBL/GenBank/DDBJ whole genome shotgun (WGS) entry which is preliminary data.</text>
</comment>
<keyword evidence="2" id="KW-1185">Reference proteome</keyword>